<reference evidence="3" key="2">
    <citation type="submission" date="2018-05" db="EMBL/GenBank/DDBJ databases">
        <title>OgluRS3 (Oryza glumaepatula Reference Sequence Version 3).</title>
        <authorList>
            <person name="Zhang J."/>
            <person name="Kudrna D."/>
            <person name="Lee S."/>
            <person name="Talag J."/>
            <person name="Welchert J."/>
            <person name="Wing R.A."/>
        </authorList>
    </citation>
    <scope>NUCLEOTIDE SEQUENCE [LARGE SCALE GENOMIC DNA]</scope>
</reference>
<dbReference type="InterPro" id="IPR036291">
    <property type="entry name" value="NAD(P)-bd_dom_sf"/>
</dbReference>
<dbReference type="AlphaFoldDB" id="A0A0E0B4Y1"/>
<dbReference type="InterPro" id="IPR011032">
    <property type="entry name" value="GroES-like_sf"/>
</dbReference>
<dbReference type="EnsemblPlants" id="OGLUM09G16090.3">
    <property type="protein sequence ID" value="OGLUM09G16090.3"/>
    <property type="gene ID" value="OGLUM09G16090"/>
</dbReference>
<protein>
    <recommendedName>
        <fullName evidence="2">Enoyl reductase (ER) domain-containing protein</fullName>
    </recommendedName>
</protein>
<organism evidence="3">
    <name type="scientific">Oryza glumipatula</name>
    <dbReference type="NCBI Taxonomy" id="40148"/>
    <lineage>
        <taxon>Eukaryota</taxon>
        <taxon>Viridiplantae</taxon>
        <taxon>Streptophyta</taxon>
        <taxon>Embryophyta</taxon>
        <taxon>Tracheophyta</taxon>
        <taxon>Spermatophyta</taxon>
        <taxon>Magnoliopsida</taxon>
        <taxon>Liliopsida</taxon>
        <taxon>Poales</taxon>
        <taxon>Poaceae</taxon>
        <taxon>BOP clade</taxon>
        <taxon>Oryzoideae</taxon>
        <taxon>Oryzeae</taxon>
        <taxon>Oryzinae</taxon>
        <taxon>Oryza</taxon>
    </lineage>
</organism>
<dbReference type="HOGENOM" id="CLU_026673_3_3_1"/>
<dbReference type="Gene3D" id="3.40.50.720">
    <property type="entry name" value="NAD(P)-binding Rossmann-like Domain"/>
    <property type="match status" value="1"/>
</dbReference>
<dbReference type="Gramene" id="OGLUM09G16090.3">
    <property type="protein sequence ID" value="OGLUM09G16090.3"/>
    <property type="gene ID" value="OGLUM09G16090"/>
</dbReference>
<dbReference type="InterPro" id="IPR013154">
    <property type="entry name" value="ADH-like_N"/>
</dbReference>
<evidence type="ECO:0000313" key="3">
    <source>
        <dbReference type="EnsemblPlants" id="OGLUM09G16090.3"/>
    </source>
</evidence>
<dbReference type="Pfam" id="PF13602">
    <property type="entry name" value="ADH_zinc_N_2"/>
    <property type="match status" value="1"/>
</dbReference>
<feature type="compositionally biased region" description="Polar residues" evidence="1">
    <location>
        <begin position="9"/>
        <end position="21"/>
    </location>
</feature>
<keyword evidence="4" id="KW-1185">Reference proteome</keyword>
<evidence type="ECO:0000313" key="4">
    <source>
        <dbReference type="Proteomes" id="UP000026961"/>
    </source>
</evidence>
<sequence>MGRTPSCVHIQTQTPTLAHQTHTPRASAAMATTPSPPPSATTMRAVQYDGYGGGAEGLKHVEVPIPSPKKGEVLIKMEAASINPIDWKIQKGMLRPFLPWKFPSIPACDLAGEVAAVGGGVRGFELGDKVIAINFPSGGGFAEYAVAQASLTVARPPEVSAAEGACLPLAAVTALQALRAAGAGLDDAPPPKNVLVTAASGGVGHFAVQLARLGGHRVTATCGARNLALVAGELGADEALDYATPDGAALRSPSGRRYDAVVHCAPHLPWQVFDRVLAEGDTGGVVVDITPSPAALATALLHRVTFSKKRLTPFMFSPSKADMELLVAMARQGKLKPAVDSCHPLSDAPAAWARSMGGHATGKVVVKIGEEE</sequence>
<evidence type="ECO:0000256" key="1">
    <source>
        <dbReference type="SAM" id="MobiDB-lite"/>
    </source>
</evidence>
<dbReference type="SUPFAM" id="SSF51735">
    <property type="entry name" value="NAD(P)-binding Rossmann-fold domains"/>
    <property type="match status" value="1"/>
</dbReference>
<dbReference type="PANTHER" id="PTHR44013:SF2">
    <property type="entry name" value="OS09G0502500 PROTEIN"/>
    <property type="match status" value="1"/>
</dbReference>
<reference evidence="3" key="1">
    <citation type="submission" date="2015-04" db="UniProtKB">
        <authorList>
            <consortium name="EnsemblPlants"/>
        </authorList>
    </citation>
    <scope>IDENTIFICATION</scope>
</reference>
<dbReference type="Pfam" id="PF08240">
    <property type="entry name" value="ADH_N"/>
    <property type="match status" value="1"/>
</dbReference>
<dbReference type="InterPro" id="IPR052733">
    <property type="entry name" value="Chloroplast_QOR"/>
</dbReference>
<accession>A0A0E0B4Y1</accession>
<dbReference type="SMART" id="SM00829">
    <property type="entry name" value="PKS_ER"/>
    <property type="match status" value="1"/>
</dbReference>
<evidence type="ECO:0000259" key="2">
    <source>
        <dbReference type="SMART" id="SM00829"/>
    </source>
</evidence>
<dbReference type="Gene3D" id="3.90.180.10">
    <property type="entry name" value="Medium-chain alcohol dehydrogenases, catalytic domain"/>
    <property type="match status" value="1"/>
</dbReference>
<feature type="region of interest" description="Disordered" evidence="1">
    <location>
        <begin position="1"/>
        <end position="40"/>
    </location>
</feature>
<dbReference type="Proteomes" id="UP000026961">
    <property type="component" value="Chromosome 9"/>
</dbReference>
<dbReference type="SUPFAM" id="SSF50129">
    <property type="entry name" value="GroES-like"/>
    <property type="match status" value="1"/>
</dbReference>
<dbReference type="PANTHER" id="PTHR44013">
    <property type="entry name" value="ZINC-TYPE ALCOHOL DEHYDROGENASE-LIKE PROTEIN C16A3.02C"/>
    <property type="match status" value="1"/>
</dbReference>
<name>A0A0E0B4Y1_9ORYZ</name>
<dbReference type="CDD" id="cd08267">
    <property type="entry name" value="MDR1"/>
    <property type="match status" value="1"/>
</dbReference>
<feature type="compositionally biased region" description="Low complexity" evidence="1">
    <location>
        <begin position="23"/>
        <end position="33"/>
    </location>
</feature>
<dbReference type="InterPro" id="IPR020843">
    <property type="entry name" value="ER"/>
</dbReference>
<dbReference type="GO" id="GO:0016491">
    <property type="term" value="F:oxidoreductase activity"/>
    <property type="evidence" value="ECO:0007669"/>
    <property type="project" value="InterPro"/>
</dbReference>
<proteinExistence type="predicted"/>
<feature type="domain" description="Enoyl reductase (ER)" evidence="2">
    <location>
        <begin position="53"/>
        <end position="366"/>
    </location>
</feature>